<feature type="compositionally biased region" description="Low complexity" evidence="1">
    <location>
        <begin position="117"/>
        <end position="126"/>
    </location>
</feature>
<gene>
    <name evidence="3" type="ORF">EDD18DRAFT_1362938</name>
</gene>
<protein>
    <recommendedName>
        <fullName evidence="2">Ribonuclease H1 N-terminal domain-containing protein</fullName>
    </recommendedName>
</protein>
<dbReference type="InterPro" id="IPR011320">
    <property type="entry name" value="RNase_H1_N"/>
</dbReference>
<feature type="compositionally biased region" description="Low complexity" evidence="1">
    <location>
        <begin position="77"/>
        <end position="92"/>
    </location>
</feature>
<dbReference type="InterPro" id="IPR009027">
    <property type="entry name" value="Ribosomal_bL9/RNase_H1_N"/>
</dbReference>
<evidence type="ECO:0000256" key="1">
    <source>
        <dbReference type="SAM" id="MobiDB-lite"/>
    </source>
</evidence>
<dbReference type="EMBL" id="JAUEPU010000071">
    <property type="protein sequence ID" value="KAK0481941.1"/>
    <property type="molecule type" value="Genomic_DNA"/>
</dbReference>
<dbReference type="AlphaFoldDB" id="A0AA39PDT7"/>
<sequence>MTQINIDQVSALLAGLGLLPSTNSGTIQCDGRNNSLIESVQGPLHTFNCYNCSFPNIIPTNAIPTLLAVPYRNIPSNASQSEHSSSSGAATATQNDGVPSTLASTPDSAVPTAVPQDAPSVPAAGSSVDAAATATTGPNGPWYSIIKGRAVGVFRGWQNVTPLVTGVSQSCYLRHPTQAAAQAAFKEAIMSGSTEVLQ</sequence>
<evidence type="ECO:0000313" key="4">
    <source>
        <dbReference type="Proteomes" id="UP001175228"/>
    </source>
</evidence>
<feature type="domain" description="Ribonuclease H1 N-terminal" evidence="2">
    <location>
        <begin position="141"/>
        <end position="183"/>
    </location>
</feature>
<keyword evidence="4" id="KW-1185">Reference proteome</keyword>
<dbReference type="Gene3D" id="3.40.970.10">
    <property type="entry name" value="Ribonuclease H1, N-terminal domain"/>
    <property type="match status" value="1"/>
</dbReference>
<evidence type="ECO:0000259" key="2">
    <source>
        <dbReference type="Pfam" id="PF01693"/>
    </source>
</evidence>
<accession>A0AA39PDT7</accession>
<organism evidence="3 4">
    <name type="scientific">Armillaria luteobubalina</name>
    <dbReference type="NCBI Taxonomy" id="153913"/>
    <lineage>
        <taxon>Eukaryota</taxon>
        <taxon>Fungi</taxon>
        <taxon>Dikarya</taxon>
        <taxon>Basidiomycota</taxon>
        <taxon>Agaricomycotina</taxon>
        <taxon>Agaricomycetes</taxon>
        <taxon>Agaricomycetidae</taxon>
        <taxon>Agaricales</taxon>
        <taxon>Marasmiineae</taxon>
        <taxon>Physalacriaceae</taxon>
        <taxon>Armillaria</taxon>
    </lineage>
</organism>
<feature type="region of interest" description="Disordered" evidence="1">
    <location>
        <begin position="77"/>
        <end position="126"/>
    </location>
</feature>
<dbReference type="Pfam" id="PF01693">
    <property type="entry name" value="Cauli_VI"/>
    <property type="match status" value="1"/>
</dbReference>
<proteinExistence type="predicted"/>
<dbReference type="SUPFAM" id="SSF55658">
    <property type="entry name" value="L9 N-domain-like"/>
    <property type="match status" value="1"/>
</dbReference>
<dbReference type="Proteomes" id="UP001175228">
    <property type="component" value="Unassembled WGS sequence"/>
</dbReference>
<reference evidence="3" key="1">
    <citation type="submission" date="2023-06" db="EMBL/GenBank/DDBJ databases">
        <authorList>
            <consortium name="Lawrence Berkeley National Laboratory"/>
            <person name="Ahrendt S."/>
            <person name="Sahu N."/>
            <person name="Indic B."/>
            <person name="Wong-Bajracharya J."/>
            <person name="Merenyi Z."/>
            <person name="Ke H.-M."/>
            <person name="Monk M."/>
            <person name="Kocsube S."/>
            <person name="Drula E."/>
            <person name="Lipzen A."/>
            <person name="Balint B."/>
            <person name="Henrissat B."/>
            <person name="Andreopoulos B."/>
            <person name="Martin F.M."/>
            <person name="Harder C.B."/>
            <person name="Rigling D."/>
            <person name="Ford K.L."/>
            <person name="Foster G.D."/>
            <person name="Pangilinan J."/>
            <person name="Papanicolaou A."/>
            <person name="Barry K."/>
            <person name="LaButti K."/>
            <person name="Viragh M."/>
            <person name="Koriabine M."/>
            <person name="Yan M."/>
            <person name="Riley R."/>
            <person name="Champramary S."/>
            <person name="Plett K.L."/>
            <person name="Tsai I.J."/>
            <person name="Slot J."/>
            <person name="Sipos G."/>
            <person name="Plett J."/>
            <person name="Nagy L.G."/>
            <person name="Grigoriev I.V."/>
        </authorList>
    </citation>
    <scope>NUCLEOTIDE SEQUENCE</scope>
    <source>
        <strain evidence="3">HWK02</strain>
    </source>
</reference>
<name>A0AA39PDT7_9AGAR</name>
<dbReference type="InterPro" id="IPR037056">
    <property type="entry name" value="RNase_H1_N_sf"/>
</dbReference>
<comment type="caution">
    <text evidence="3">The sequence shown here is derived from an EMBL/GenBank/DDBJ whole genome shotgun (WGS) entry which is preliminary data.</text>
</comment>
<evidence type="ECO:0000313" key="3">
    <source>
        <dbReference type="EMBL" id="KAK0481941.1"/>
    </source>
</evidence>
<feature type="compositionally biased region" description="Polar residues" evidence="1">
    <location>
        <begin position="93"/>
        <end position="107"/>
    </location>
</feature>